<evidence type="ECO:0000256" key="1">
    <source>
        <dbReference type="ARBA" id="ARBA00008987"/>
    </source>
</evidence>
<evidence type="ECO:0000256" key="4">
    <source>
        <dbReference type="ARBA" id="ARBA00023157"/>
    </source>
</evidence>
<sequence length="115" mass="13259">MPNKNNVTRITDQREFKKLILDKLGLHIVRFCAEWSGPSQMMAPVYDELSKIFQYRASFYVVDIDEAPVLKKELNVSELPTLLFYKDGILIGKAIGMQSKSVLIERFENALSNKY</sequence>
<keyword evidence="4" id="KW-1015">Disulfide bond</keyword>
<dbReference type="AlphaFoldDB" id="A0A5B8UY57"/>
<dbReference type="Pfam" id="PF00085">
    <property type="entry name" value="Thioredoxin"/>
    <property type="match status" value="1"/>
</dbReference>
<dbReference type="OrthoDB" id="9790390at2"/>
<reference evidence="8 9" key="1">
    <citation type="journal article" date="2017" name="Curr. Microbiol.">
        <title>Mucilaginibacter ginsenosidivorans sp. nov., Isolated from Soil of Ginseng Field.</title>
        <authorList>
            <person name="Kim M.M."/>
            <person name="Siddiqi M.Z."/>
            <person name="Im W.T."/>
        </authorList>
    </citation>
    <scope>NUCLEOTIDE SEQUENCE [LARGE SCALE GENOMIC DNA]</scope>
    <source>
        <strain evidence="8 9">Gsoil 3017</strain>
    </source>
</reference>
<accession>A0A5B8UY57</accession>
<evidence type="ECO:0000256" key="5">
    <source>
        <dbReference type="ARBA" id="ARBA00023284"/>
    </source>
</evidence>
<gene>
    <name evidence="8" type="ORF">FRZ54_16140</name>
</gene>
<feature type="domain" description="Thioredoxin" evidence="7">
    <location>
        <begin position="10"/>
        <end position="106"/>
    </location>
</feature>
<dbReference type="SUPFAM" id="SSF52833">
    <property type="entry name" value="Thioredoxin-like"/>
    <property type="match status" value="1"/>
</dbReference>
<name>A0A5B8UY57_9SPHI</name>
<dbReference type="CDD" id="cd02947">
    <property type="entry name" value="TRX_family"/>
    <property type="match status" value="1"/>
</dbReference>
<dbReference type="Gene3D" id="3.40.30.10">
    <property type="entry name" value="Glutaredoxin"/>
    <property type="match status" value="1"/>
</dbReference>
<evidence type="ECO:0000256" key="3">
    <source>
        <dbReference type="ARBA" id="ARBA00022982"/>
    </source>
</evidence>
<keyword evidence="3" id="KW-0249">Electron transport</keyword>
<proteinExistence type="inferred from homology"/>
<dbReference type="Proteomes" id="UP000321479">
    <property type="component" value="Chromosome"/>
</dbReference>
<comment type="similarity">
    <text evidence="1 6">Belongs to the thioredoxin family.</text>
</comment>
<evidence type="ECO:0000256" key="6">
    <source>
        <dbReference type="PIRNR" id="PIRNR000077"/>
    </source>
</evidence>
<organism evidence="8 9">
    <name type="scientific">Mucilaginibacter ginsenosidivorans</name>
    <dbReference type="NCBI Taxonomy" id="398053"/>
    <lineage>
        <taxon>Bacteria</taxon>
        <taxon>Pseudomonadati</taxon>
        <taxon>Bacteroidota</taxon>
        <taxon>Sphingobacteriia</taxon>
        <taxon>Sphingobacteriales</taxon>
        <taxon>Sphingobacteriaceae</taxon>
        <taxon>Mucilaginibacter</taxon>
    </lineage>
</organism>
<evidence type="ECO:0000313" key="9">
    <source>
        <dbReference type="Proteomes" id="UP000321479"/>
    </source>
</evidence>
<dbReference type="PANTHER" id="PTHR45663:SF11">
    <property type="entry name" value="GEO12009P1"/>
    <property type="match status" value="1"/>
</dbReference>
<evidence type="ECO:0000259" key="7">
    <source>
        <dbReference type="Pfam" id="PF00085"/>
    </source>
</evidence>
<dbReference type="InterPro" id="IPR036249">
    <property type="entry name" value="Thioredoxin-like_sf"/>
</dbReference>
<dbReference type="KEGG" id="mgin:FRZ54_16140"/>
<dbReference type="GO" id="GO:0015035">
    <property type="term" value="F:protein-disulfide reductase activity"/>
    <property type="evidence" value="ECO:0007669"/>
    <property type="project" value="InterPro"/>
</dbReference>
<dbReference type="PIRSF" id="PIRSF000077">
    <property type="entry name" value="Thioredoxin"/>
    <property type="match status" value="1"/>
</dbReference>
<keyword evidence="5" id="KW-0676">Redox-active center</keyword>
<dbReference type="EMBL" id="CP042436">
    <property type="protein sequence ID" value="QEC64040.1"/>
    <property type="molecule type" value="Genomic_DNA"/>
</dbReference>
<keyword evidence="2" id="KW-0813">Transport</keyword>
<dbReference type="InterPro" id="IPR005746">
    <property type="entry name" value="Thioredoxin"/>
</dbReference>
<dbReference type="GO" id="GO:0005737">
    <property type="term" value="C:cytoplasm"/>
    <property type="evidence" value="ECO:0007669"/>
    <property type="project" value="TreeGrafter"/>
</dbReference>
<keyword evidence="9" id="KW-1185">Reference proteome</keyword>
<dbReference type="PANTHER" id="PTHR45663">
    <property type="entry name" value="GEO12009P1"/>
    <property type="match status" value="1"/>
</dbReference>
<evidence type="ECO:0000313" key="8">
    <source>
        <dbReference type="EMBL" id="QEC64040.1"/>
    </source>
</evidence>
<protein>
    <recommendedName>
        <fullName evidence="6">Thioredoxin</fullName>
    </recommendedName>
</protein>
<dbReference type="InterPro" id="IPR013766">
    <property type="entry name" value="Thioredoxin_domain"/>
</dbReference>
<evidence type="ECO:0000256" key="2">
    <source>
        <dbReference type="ARBA" id="ARBA00022448"/>
    </source>
</evidence>